<name>F6D4B6_METPW</name>
<organism evidence="3 4">
    <name type="scientific">Methanobacterium paludis (strain DSM 25820 / JCM 18151 / SWAN1)</name>
    <dbReference type="NCBI Taxonomy" id="868131"/>
    <lineage>
        <taxon>Archaea</taxon>
        <taxon>Methanobacteriati</taxon>
        <taxon>Methanobacteriota</taxon>
        <taxon>Methanomada group</taxon>
        <taxon>Methanobacteria</taxon>
        <taxon>Methanobacteriales</taxon>
        <taxon>Methanobacteriaceae</taxon>
        <taxon>Methanobacterium</taxon>
    </lineage>
</organism>
<keyword evidence="1" id="KW-1133">Transmembrane helix</keyword>
<dbReference type="Pfam" id="PF13240">
    <property type="entry name" value="Zn_Ribbon_1"/>
    <property type="match status" value="1"/>
</dbReference>
<dbReference type="KEGG" id="mew:MSWAN_1094"/>
<dbReference type="RefSeq" id="WP_013825617.1">
    <property type="nucleotide sequence ID" value="NC_015574.1"/>
</dbReference>
<dbReference type="GeneID" id="10668598"/>
<dbReference type="AlphaFoldDB" id="F6D4B6"/>
<dbReference type="EMBL" id="CP002772">
    <property type="protein sequence ID" value="AEG18115.1"/>
    <property type="molecule type" value="Genomic_DNA"/>
</dbReference>
<sequence length="84" mass="9605">MVKCPECGFENPEESNYCFECGNKVTTDSNEPIKKMNSVWFIITILFPIVGIIGGIYYWKKGYKNAPELLMLSIFIAALYSLRL</sequence>
<reference evidence="3 4" key="1">
    <citation type="journal article" date="2014" name="Int. J. Syst. Evol. Microbiol.">
        <title>Methanobacterium paludis sp. nov. and a novel strain of Methanobacterium lacus isolated from northern peatlands.</title>
        <authorList>
            <person name="Cadillo-Quiroz H."/>
            <person name="Brauer S.L."/>
            <person name="Goodson N."/>
            <person name="Yavitt J.B."/>
            <person name="Zinder S.H."/>
        </authorList>
    </citation>
    <scope>NUCLEOTIDE SEQUENCE [LARGE SCALE GENOMIC DNA]</scope>
    <source>
        <strain evidence="4">DSM 25820 / JCM 18151 / SWAN1</strain>
    </source>
</reference>
<keyword evidence="4" id="KW-1185">Reference proteome</keyword>
<accession>F6D4B6</accession>
<feature type="domain" description="Zinc-ribbon" evidence="2">
    <location>
        <begin position="3"/>
        <end position="25"/>
    </location>
</feature>
<dbReference type="Proteomes" id="UP000009231">
    <property type="component" value="Chromosome"/>
</dbReference>
<evidence type="ECO:0000313" key="3">
    <source>
        <dbReference type="EMBL" id="AEG18115.1"/>
    </source>
</evidence>
<dbReference type="InterPro" id="IPR026870">
    <property type="entry name" value="Zinc_ribbon_dom"/>
</dbReference>
<keyword evidence="1" id="KW-0472">Membrane</keyword>
<protein>
    <recommendedName>
        <fullName evidence="2">Zinc-ribbon domain-containing protein</fullName>
    </recommendedName>
</protein>
<keyword evidence="1" id="KW-0812">Transmembrane</keyword>
<feature type="transmembrane region" description="Helical" evidence="1">
    <location>
        <begin position="39"/>
        <end position="59"/>
    </location>
</feature>
<evidence type="ECO:0000259" key="2">
    <source>
        <dbReference type="Pfam" id="PF13240"/>
    </source>
</evidence>
<dbReference type="HOGENOM" id="CLU_2519806_0_0_2"/>
<gene>
    <name evidence="3" type="ordered locus">MSWAN_1094</name>
</gene>
<evidence type="ECO:0000313" key="4">
    <source>
        <dbReference type="Proteomes" id="UP000009231"/>
    </source>
</evidence>
<proteinExistence type="predicted"/>
<dbReference type="OrthoDB" id="82467at2157"/>
<evidence type="ECO:0000256" key="1">
    <source>
        <dbReference type="SAM" id="Phobius"/>
    </source>
</evidence>